<sequence length="176" mass="19159">MINEVIKKNGVTYGVMIGIASALVTATIYAIDLNLFTAWWMGILGIVISLTISIILLSKTKKDLNGVFPFKDAFTTYFIAAVIGILISTTFNIVLFNVIDPGAKETLNEIMIKYTVGMMQKFGTPASAINEAVAKMKESSPYSTFELLKGSIFAIVISAIFGLIFAAFFKSKSTQE</sequence>
<accession>A0A444VVK7</accession>
<evidence type="ECO:0000313" key="3">
    <source>
        <dbReference type="Proteomes" id="UP000290433"/>
    </source>
</evidence>
<dbReference type="Proteomes" id="UP000290433">
    <property type="component" value="Unassembled WGS sequence"/>
</dbReference>
<feature type="transmembrane region" description="Helical" evidence="1">
    <location>
        <begin position="77"/>
        <end position="99"/>
    </location>
</feature>
<keyword evidence="2" id="KW-0687">Ribonucleoprotein</keyword>
<evidence type="ECO:0000256" key="1">
    <source>
        <dbReference type="SAM" id="Phobius"/>
    </source>
</evidence>
<feature type="transmembrane region" description="Helical" evidence="1">
    <location>
        <begin position="12"/>
        <end position="31"/>
    </location>
</feature>
<organism evidence="2 3">
    <name type="scientific">Flavobacterium anhuiense</name>
    <dbReference type="NCBI Taxonomy" id="459526"/>
    <lineage>
        <taxon>Bacteria</taxon>
        <taxon>Pseudomonadati</taxon>
        <taxon>Bacteroidota</taxon>
        <taxon>Flavobacteriia</taxon>
        <taxon>Flavobacteriales</taxon>
        <taxon>Flavobacteriaceae</taxon>
        <taxon>Flavobacterium</taxon>
    </lineage>
</organism>
<keyword evidence="2" id="KW-0689">Ribosomal protein</keyword>
<name>A0A444VVK7_9FLAO</name>
<protein>
    <submittedName>
        <fullName evidence="2">50S ribosomal protein L31 type B</fullName>
    </submittedName>
</protein>
<keyword evidence="1" id="KW-0472">Membrane</keyword>
<dbReference type="AlphaFoldDB" id="A0A444VVK7"/>
<feature type="transmembrane region" description="Helical" evidence="1">
    <location>
        <begin position="150"/>
        <end position="169"/>
    </location>
</feature>
<keyword evidence="1" id="KW-1133">Transmembrane helix</keyword>
<dbReference type="GO" id="GO:0005840">
    <property type="term" value="C:ribosome"/>
    <property type="evidence" value="ECO:0007669"/>
    <property type="project" value="UniProtKB-KW"/>
</dbReference>
<proteinExistence type="predicted"/>
<reference evidence="2 3" key="1">
    <citation type="submission" date="2014-12" db="EMBL/GenBank/DDBJ databases">
        <title>Genome sequence of Flavobacterium anhuiense RCM74.</title>
        <authorList>
            <person name="Kim J.F."/>
            <person name="Song J.Y."/>
            <person name="Kwak M.-J."/>
            <person name="Lee S.-W."/>
        </authorList>
    </citation>
    <scope>NUCLEOTIDE SEQUENCE [LARGE SCALE GENOMIC DNA]</scope>
    <source>
        <strain evidence="2 3">RCM74</strain>
    </source>
</reference>
<feature type="transmembrane region" description="Helical" evidence="1">
    <location>
        <begin position="37"/>
        <end position="57"/>
    </location>
</feature>
<dbReference type="InterPro" id="IPR025250">
    <property type="entry name" value="DUF4199"/>
</dbReference>
<keyword evidence="1" id="KW-0812">Transmembrane</keyword>
<gene>
    <name evidence="2" type="ORF">NU08_3237</name>
</gene>
<dbReference type="OrthoDB" id="660361at2"/>
<dbReference type="RefSeq" id="WP_129748053.1">
    <property type="nucleotide sequence ID" value="NZ_JUIV01000013.1"/>
</dbReference>
<dbReference type="Pfam" id="PF13858">
    <property type="entry name" value="DUF4199"/>
    <property type="match status" value="1"/>
</dbReference>
<comment type="caution">
    <text evidence="2">The sequence shown here is derived from an EMBL/GenBank/DDBJ whole genome shotgun (WGS) entry which is preliminary data.</text>
</comment>
<evidence type="ECO:0000313" key="2">
    <source>
        <dbReference type="EMBL" id="RYJ37715.1"/>
    </source>
</evidence>
<dbReference type="EMBL" id="JUIV01000013">
    <property type="protein sequence ID" value="RYJ37715.1"/>
    <property type="molecule type" value="Genomic_DNA"/>
</dbReference>